<protein>
    <recommendedName>
        <fullName evidence="2">Zinc knuckle CX2CX4HX4C domain-containing protein</fullName>
    </recommendedName>
</protein>
<feature type="region of interest" description="Disordered" evidence="1">
    <location>
        <begin position="84"/>
        <end position="128"/>
    </location>
</feature>
<sequence>MRVKVAVPIGKPLRRGGFVAGSDGVRSWVKFKYERLPLFCHYCGLLGHDVKHCASHFAVTRNGGEVDYQYGEFLRALGGRQRSSLPRNTFGNAGAAKEQMSGESTQDSPMQGIFPMAGEKGTSPSKQAEVESESLGELPTFQEEVNVELGGTNDMQNRDSLRLVSGPTCVGLDVEQMREVTGQPAGVDLIEVATGKNKKEVHGVDAEGLDQRVEMVGPSSVKPKSTWTRFNRMDFGLGGLSKALQLPIRGKRRSDSTREDELWDHSDLREFKRGKIGDGDNGEEFHLSRTLVGSYRKSSGKS</sequence>
<name>A0AAW2DB47_9ROSI</name>
<dbReference type="Pfam" id="PF14392">
    <property type="entry name" value="zf-CCHC_4"/>
    <property type="match status" value="1"/>
</dbReference>
<dbReference type="EMBL" id="JAZDWU010000003">
    <property type="protein sequence ID" value="KAL0007845.1"/>
    <property type="molecule type" value="Genomic_DNA"/>
</dbReference>
<evidence type="ECO:0000259" key="2">
    <source>
        <dbReference type="Pfam" id="PF14392"/>
    </source>
</evidence>
<proteinExistence type="predicted"/>
<dbReference type="InterPro" id="IPR025836">
    <property type="entry name" value="Zn_knuckle_CX2CX4HX4C"/>
</dbReference>
<accession>A0AAW2DB47</accession>
<keyword evidence="4" id="KW-1185">Reference proteome</keyword>
<comment type="caution">
    <text evidence="3">The sequence shown here is derived from an EMBL/GenBank/DDBJ whole genome shotgun (WGS) entry which is preliminary data.</text>
</comment>
<gene>
    <name evidence="3" type="ORF">SO802_009347</name>
</gene>
<feature type="domain" description="Zinc knuckle CX2CX4HX4C" evidence="2">
    <location>
        <begin position="10"/>
        <end position="54"/>
    </location>
</feature>
<evidence type="ECO:0000313" key="4">
    <source>
        <dbReference type="Proteomes" id="UP001459277"/>
    </source>
</evidence>
<organism evidence="3 4">
    <name type="scientific">Lithocarpus litseifolius</name>
    <dbReference type="NCBI Taxonomy" id="425828"/>
    <lineage>
        <taxon>Eukaryota</taxon>
        <taxon>Viridiplantae</taxon>
        <taxon>Streptophyta</taxon>
        <taxon>Embryophyta</taxon>
        <taxon>Tracheophyta</taxon>
        <taxon>Spermatophyta</taxon>
        <taxon>Magnoliopsida</taxon>
        <taxon>eudicotyledons</taxon>
        <taxon>Gunneridae</taxon>
        <taxon>Pentapetalae</taxon>
        <taxon>rosids</taxon>
        <taxon>fabids</taxon>
        <taxon>Fagales</taxon>
        <taxon>Fagaceae</taxon>
        <taxon>Lithocarpus</taxon>
    </lineage>
</organism>
<dbReference type="AlphaFoldDB" id="A0AAW2DB47"/>
<dbReference type="Proteomes" id="UP001459277">
    <property type="component" value="Unassembled WGS sequence"/>
</dbReference>
<evidence type="ECO:0000256" key="1">
    <source>
        <dbReference type="SAM" id="MobiDB-lite"/>
    </source>
</evidence>
<evidence type="ECO:0000313" key="3">
    <source>
        <dbReference type="EMBL" id="KAL0007845.1"/>
    </source>
</evidence>
<reference evidence="3 4" key="1">
    <citation type="submission" date="2024-01" db="EMBL/GenBank/DDBJ databases">
        <title>A telomere-to-telomere, gap-free genome of sweet tea (Lithocarpus litseifolius).</title>
        <authorList>
            <person name="Zhou J."/>
        </authorList>
    </citation>
    <scope>NUCLEOTIDE SEQUENCE [LARGE SCALE GENOMIC DNA]</scope>
    <source>
        <strain evidence="3">Zhou-2022a</strain>
        <tissue evidence="3">Leaf</tissue>
    </source>
</reference>